<keyword evidence="1" id="KW-0812">Transmembrane</keyword>
<dbReference type="AlphaFoldDB" id="A0A370KFR9"/>
<feature type="transmembrane region" description="Helical" evidence="1">
    <location>
        <begin position="38"/>
        <end position="62"/>
    </location>
</feature>
<organism evidence="2 3">
    <name type="scientific">Rhizobium grahamii</name>
    <dbReference type="NCBI Taxonomy" id="1120045"/>
    <lineage>
        <taxon>Bacteria</taxon>
        <taxon>Pseudomonadati</taxon>
        <taxon>Pseudomonadota</taxon>
        <taxon>Alphaproteobacteria</taxon>
        <taxon>Hyphomicrobiales</taxon>
        <taxon>Rhizobiaceae</taxon>
        <taxon>Rhizobium/Agrobacterium group</taxon>
        <taxon>Rhizobium</taxon>
    </lineage>
</organism>
<sequence>MKRFIELMRAPGIYLRMLCVTCVFFALSWFHYGSIALSLYYSVLCILLMQIGYVGGVLFLIWREAGSRKER</sequence>
<evidence type="ECO:0000256" key="1">
    <source>
        <dbReference type="SAM" id="Phobius"/>
    </source>
</evidence>
<evidence type="ECO:0000313" key="3">
    <source>
        <dbReference type="Proteomes" id="UP000254939"/>
    </source>
</evidence>
<dbReference type="Proteomes" id="UP000254939">
    <property type="component" value="Unassembled WGS sequence"/>
</dbReference>
<reference evidence="2 3" key="1">
    <citation type="submission" date="2017-03" db="EMBL/GenBank/DDBJ databases">
        <title>Genome analysis of Rhizobial strains effectives or ineffectives for nitrogen fixation isolated from bean seeds.</title>
        <authorList>
            <person name="Peralta H."/>
            <person name="Aguilar-Vera A."/>
            <person name="Mora Y."/>
            <person name="Vargas-Lagunas C."/>
            <person name="Girard L."/>
            <person name="Mora J."/>
        </authorList>
    </citation>
    <scope>NUCLEOTIDE SEQUENCE [LARGE SCALE GENOMIC DNA]</scope>
    <source>
        <strain evidence="2 3">CCGM3</strain>
    </source>
</reference>
<keyword evidence="1" id="KW-1133">Transmembrane helix</keyword>
<protein>
    <recommendedName>
        <fullName evidence="4">Exopolysaccharide production repressor exox</fullName>
    </recommendedName>
</protein>
<feature type="transmembrane region" description="Helical" evidence="1">
    <location>
        <begin position="12"/>
        <end position="32"/>
    </location>
</feature>
<gene>
    <name evidence="2" type="ORF">B5K06_30275</name>
</gene>
<keyword evidence="1" id="KW-0472">Membrane</keyword>
<accession>A0A370KFR9</accession>
<dbReference type="EMBL" id="NAAC01000043">
    <property type="protein sequence ID" value="RDJ03285.1"/>
    <property type="molecule type" value="Genomic_DNA"/>
</dbReference>
<evidence type="ECO:0000313" key="2">
    <source>
        <dbReference type="EMBL" id="RDJ03285.1"/>
    </source>
</evidence>
<evidence type="ECO:0008006" key="4">
    <source>
        <dbReference type="Google" id="ProtNLM"/>
    </source>
</evidence>
<name>A0A370KFR9_9HYPH</name>
<dbReference type="OrthoDB" id="8401564at2"/>
<comment type="caution">
    <text evidence="2">The sequence shown here is derived from an EMBL/GenBank/DDBJ whole genome shotgun (WGS) entry which is preliminary data.</text>
</comment>
<proteinExistence type="predicted"/>